<evidence type="ECO:0000313" key="8">
    <source>
        <dbReference type="EMBL" id="WQD77056.1"/>
    </source>
</evidence>
<dbReference type="InterPro" id="IPR052518">
    <property type="entry name" value="CHR_Transporter"/>
</dbReference>
<proteinExistence type="inferred from homology"/>
<keyword evidence="5 7" id="KW-1133">Transmembrane helix</keyword>
<feature type="transmembrane region" description="Helical" evidence="7">
    <location>
        <begin position="93"/>
        <end position="117"/>
    </location>
</feature>
<dbReference type="EMBL" id="CP139965">
    <property type="protein sequence ID" value="WQD77056.1"/>
    <property type="molecule type" value="Genomic_DNA"/>
</dbReference>
<keyword evidence="9" id="KW-1185">Reference proteome</keyword>
<organism evidence="8 9">
    <name type="scientific">Paraburkholderia kururiensis</name>
    <dbReference type="NCBI Taxonomy" id="984307"/>
    <lineage>
        <taxon>Bacteria</taxon>
        <taxon>Pseudomonadati</taxon>
        <taxon>Pseudomonadota</taxon>
        <taxon>Betaproteobacteria</taxon>
        <taxon>Burkholderiales</taxon>
        <taxon>Burkholderiaceae</taxon>
        <taxon>Paraburkholderia</taxon>
    </lineage>
</organism>
<sequence>MPTTTTVETTASTRAAESRQEPLWVLFRVVFLLSAMSWGGLALMAQLEHHYVEREGRLSRVAFSDLIALAWMVPGPVGCNVAVQLGHTLRGSAGAWVAGVASVLPFFLLMTLFATFYQTPAMRAMVSPTLINHFSVVLASLILVTWYKQTRALVRGRLEWAAMLAATVALAYAHAAAAYVVILCASFGAGWAASPERQSRLRLTVARGDWQLIAGLAGLIVVFAVPLPHRFELALLWPRLAGAGMTLFGGGFSALPVLKTLFVTPAVGISDSDFTLAFSLSPLSPGPLLNVVPFFGYLVDGWPGALIATLALFVPSGCLVVLARRHLLQLKTNARFEHGLRLLRAATTAFLAVAVLRIARHVPLQPAYFVTAAFSCVCFARLKLPVYLVYGTVAVACGLWLFYAHVL</sequence>
<evidence type="ECO:0000256" key="4">
    <source>
        <dbReference type="ARBA" id="ARBA00022692"/>
    </source>
</evidence>
<dbReference type="PIRSF" id="PIRSF004810">
    <property type="entry name" value="ChrA"/>
    <property type="match status" value="1"/>
</dbReference>
<dbReference type="InterPro" id="IPR014047">
    <property type="entry name" value="Chr_Tranpt_l_chain"/>
</dbReference>
<feature type="transmembrane region" description="Helical" evidence="7">
    <location>
        <begin position="387"/>
        <end position="406"/>
    </location>
</feature>
<feature type="transmembrane region" description="Helical" evidence="7">
    <location>
        <begin position="160"/>
        <end position="189"/>
    </location>
</feature>
<feature type="transmembrane region" description="Helical" evidence="7">
    <location>
        <begin position="129"/>
        <end position="148"/>
    </location>
</feature>
<dbReference type="Proteomes" id="UP001325479">
    <property type="component" value="Chromosome"/>
</dbReference>
<feature type="transmembrane region" description="Helical" evidence="7">
    <location>
        <begin position="342"/>
        <end position="359"/>
    </location>
</feature>
<evidence type="ECO:0000256" key="5">
    <source>
        <dbReference type="ARBA" id="ARBA00022989"/>
    </source>
</evidence>
<name>A0ABZ0WIA4_9BURK</name>
<feature type="transmembrane region" description="Helical" evidence="7">
    <location>
        <begin position="240"/>
        <end position="262"/>
    </location>
</feature>
<dbReference type="PANTHER" id="PTHR43663">
    <property type="entry name" value="CHROMATE TRANSPORT PROTEIN-RELATED"/>
    <property type="match status" value="1"/>
</dbReference>
<dbReference type="PANTHER" id="PTHR43663:SF1">
    <property type="entry name" value="CHROMATE TRANSPORTER"/>
    <property type="match status" value="1"/>
</dbReference>
<evidence type="ECO:0000256" key="7">
    <source>
        <dbReference type="SAM" id="Phobius"/>
    </source>
</evidence>
<evidence type="ECO:0000256" key="6">
    <source>
        <dbReference type="ARBA" id="ARBA00023136"/>
    </source>
</evidence>
<evidence type="ECO:0000313" key="9">
    <source>
        <dbReference type="Proteomes" id="UP001325479"/>
    </source>
</evidence>
<comment type="similarity">
    <text evidence="2">Belongs to the chromate ion transporter (CHR) (TC 2.A.51) family.</text>
</comment>
<comment type="subcellular location">
    <subcellularLocation>
        <location evidence="1">Cell membrane</location>
        <topology evidence="1">Multi-pass membrane protein</topology>
    </subcellularLocation>
</comment>
<keyword evidence="4 7" id="KW-0812">Transmembrane</keyword>
<feature type="transmembrane region" description="Helical" evidence="7">
    <location>
        <begin position="23"/>
        <end position="45"/>
    </location>
</feature>
<evidence type="ECO:0000256" key="1">
    <source>
        <dbReference type="ARBA" id="ARBA00004651"/>
    </source>
</evidence>
<accession>A0ABZ0WIA4</accession>
<gene>
    <name evidence="8" type="ORF">U0042_23760</name>
</gene>
<keyword evidence="6 7" id="KW-0472">Membrane</keyword>
<feature type="transmembrane region" description="Helical" evidence="7">
    <location>
        <begin position="66"/>
        <end position="87"/>
    </location>
</feature>
<feature type="transmembrane region" description="Helical" evidence="7">
    <location>
        <begin position="210"/>
        <end position="228"/>
    </location>
</feature>
<reference evidence="8 9" key="1">
    <citation type="submission" date="2023-12" db="EMBL/GenBank/DDBJ databases">
        <title>Genome sequencing and assembly of bacterial species from a model synthetic community.</title>
        <authorList>
            <person name="Hogle S.L."/>
        </authorList>
    </citation>
    <scope>NUCLEOTIDE SEQUENCE [LARGE SCALE GENOMIC DNA]</scope>
    <source>
        <strain evidence="8 9">HAMBI 2494</strain>
    </source>
</reference>
<feature type="transmembrane region" description="Helical" evidence="7">
    <location>
        <begin position="302"/>
        <end position="322"/>
    </location>
</feature>
<evidence type="ECO:0000256" key="3">
    <source>
        <dbReference type="ARBA" id="ARBA00022475"/>
    </source>
</evidence>
<dbReference type="RefSeq" id="WP_114813678.1">
    <property type="nucleotide sequence ID" value="NZ_CP139965.1"/>
</dbReference>
<dbReference type="InterPro" id="IPR003370">
    <property type="entry name" value="Chromate_transpt"/>
</dbReference>
<protein>
    <submittedName>
        <fullName evidence="8">Chromate transporter</fullName>
    </submittedName>
</protein>
<dbReference type="Pfam" id="PF02417">
    <property type="entry name" value="Chromate_transp"/>
    <property type="match status" value="2"/>
</dbReference>
<evidence type="ECO:0000256" key="2">
    <source>
        <dbReference type="ARBA" id="ARBA00005262"/>
    </source>
</evidence>
<keyword evidence="3" id="KW-1003">Cell membrane</keyword>